<evidence type="ECO:0000256" key="1">
    <source>
        <dbReference type="ARBA" id="ARBA00004170"/>
    </source>
</evidence>
<dbReference type="SUPFAM" id="SSF46785">
    <property type="entry name" value="Winged helix' DNA-binding domain"/>
    <property type="match status" value="1"/>
</dbReference>
<dbReference type="InterPro" id="IPR058192">
    <property type="entry name" value="WHD_ROQ1-like"/>
</dbReference>
<sequence length="1102" mass="126109">MGMKMFVCWNLYDGWHKGQLRHRNEAECIDQIINEKFQNLHHTVLANEKYLVGIESRTGGVELLLKVGLGGVRFVGIWGMGGMGKTTVARKIFDNISNQFQGSCFLANVQEDSRKHGMKHLQMTLLSRILNEKSMNIASFYEGADMIKRKLCLRKVLIVFDDVDDDHQLEYLVGKHDWFGDGSRIIITTRNADLLRCHGELYSVPELAKREALELFSWYAFGRKTPDKEFFELSKSVVDYAKGLPLALKVLGSFLYKLGIPDWRSALDRLKDTGYEEIVKQLSLSLDGLTYEDKNIFLDIACFFRGKRRDDVITILNSFGFKSEIGLGVLTKKSLIYISEGMVEMHDLIEQMGQQVARDVDQDKPWNHSRIWHEKDVETVFSTNQLGHEHALPYGPPNGLGNVIDSRMQEEVANIFRVFFTLWAPTARLKFPLLEVGISKTSFPSHNPSEARDLQRSLAKPDLSPRPRNHFQQTVATSDYATLHGELLKEFSFKASMYALNIQVEEAKSVKGIMVPIGSDQHICKWSKAFRNMPCLSFESLPANFQPRNLVGLNMAFSSLVEICKEPKAFDKLTILNLSFSQNLLRTPNFSEMPNLQRIVLKSCLSLVEVHPSIDNLKNLISLNMKNCRNLKFFLSSIQMESLESLNLSGCEKLEALPEIQGNMELLSELLFGCTAIRELPSSIGRLFGISLLDLRSCKYLVRLPDSVSKMRKLKVLILKGCLNLATFPESLGDLEELEELYAGNTAIRRLPDSMIKLNRLKILSLKRTRKIKSEFATDMIFPCAYYGLKELKSLDLSGCILSGDKMFALTCLTTLVELNLSRNKFVSLPDSISRLSRLRYLNITHCHELKKLPKLPQSIEELYAEDFLAIQSILALLIYPRLYLVSFTNYSFNQQSYTEKSNDNSVLDQIFSLFLSESISAWMNYAIIFPERAIPTWFKHQSVEEKMLLKLPQDWYYNRFEGFAICCVTCMGAGVHDPDSGLSGKYDHTFIKAKLICNNHPEELKVLEKECKVSTTSRSYSWCVCFAYIPFHSFLQLSETDVRDFNQYGLFEASIQRHTTRRWGVHLIYESERKYFQSRAGKDFLELSPSTSWWLRGITKS</sequence>
<dbReference type="Pfam" id="PF23286">
    <property type="entry name" value="LRR_13"/>
    <property type="match status" value="1"/>
</dbReference>
<dbReference type="PANTHER" id="PTHR11017:SF580">
    <property type="entry name" value="ADP-RIBOSYL CYCLASE_CYCLIC ADP-RIBOSE HYDROLASE"/>
    <property type="match status" value="1"/>
</dbReference>
<keyword evidence="5" id="KW-0611">Plant defense</keyword>
<dbReference type="Proteomes" id="UP000826656">
    <property type="component" value="Unassembled WGS sequence"/>
</dbReference>
<feature type="domain" description="NB-ARC" evidence="10">
    <location>
        <begin position="71"/>
        <end position="223"/>
    </location>
</feature>
<evidence type="ECO:0000256" key="7">
    <source>
        <dbReference type="ARBA" id="ARBA00023054"/>
    </source>
</evidence>
<keyword evidence="8" id="KW-0472">Membrane</keyword>
<evidence type="ECO:0000256" key="5">
    <source>
        <dbReference type="ARBA" id="ARBA00022821"/>
    </source>
</evidence>
<dbReference type="InterPro" id="IPR058546">
    <property type="entry name" value="RPS4B/Roq1-like_LRR"/>
</dbReference>
<evidence type="ECO:0000256" key="3">
    <source>
        <dbReference type="ARBA" id="ARBA00022614"/>
    </source>
</evidence>
<feature type="domain" description="Disease resistance protein RPS4B/Roq1-like leucine-rich repeats" evidence="13">
    <location>
        <begin position="641"/>
        <end position="709"/>
    </location>
</feature>
<evidence type="ECO:0000259" key="12">
    <source>
        <dbReference type="Pfam" id="PF23282"/>
    </source>
</evidence>
<reference evidence="14 15" key="1">
    <citation type="journal article" date="2021" name="bioRxiv">
        <title>Chromosome-scale and haplotype-resolved genome assembly of a tetraploid potato cultivar.</title>
        <authorList>
            <person name="Sun H."/>
            <person name="Jiao W.-B."/>
            <person name="Krause K."/>
            <person name="Campoy J.A."/>
            <person name="Goel M."/>
            <person name="Folz-Donahue K."/>
            <person name="Kukat C."/>
            <person name="Huettel B."/>
            <person name="Schneeberger K."/>
        </authorList>
    </citation>
    <scope>NUCLEOTIDE SEQUENCE [LARGE SCALE GENOMIC DNA]</scope>
    <source>
        <strain evidence="14">SolTubOtavaFocal</strain>
        <tissue evidence="14">Leaves</tissue>
    </source>
</reference>
<protein>
    <recommendedName>
        <fullName evidence="2">ADP-ribosyl cyclase/cyclic ADP-ribose hydrolase</fullName>
        <ecNumber evidence="2">3.2.2.6</ecNumber>
    </recommendedName>
</protein>
<dbReference type="Pfam" id="PF13855">
    <property type="entry name" value="LRR_8"/>
    <property type="match status" value="1"/>
</dbReference>
<dbReference type="EC" id="3.2.2.6" evidence="2"/>
<keyword evidence="15" id="KW-1185">Reference proteome</keyword>
<dbReference type="Gene3D" id="3.80.10.10">
    <property type="entry name" value="Ribonuclease Inhibitor"/>
    <property type="match status" value="2"/>
</dbReference>
<name>A0ABQ7UPW0_SOLTU</name>
<comment type="catalytic activity">
    <reaction evidence="9">
        <text>NAD(+) + H2O = ADP-D-ribose + nicotinamide + H(+)</text>
        <dbReference type="Rhea" id="RHEA:16301"/>
        <dbReference type="ChEBI" id="CHEBI:15377"/>
        <dbReference type="ChEBI" id="CHEBI:15378"/>
        <dbReference type="ChEBI" id="CHEBI:17154"/>
        <dbReference type="ChEBI" id="CHEBI:57540"/>
        <dbReference type="ChEBI" id="CHEBI:57967"/>
        <dbReference type="EC" id="3.2.2.6"/>
    </reaction>
    <physiologicalReaction direction="left-to-right" evidence="9">
        <dbReference type="Rhea" id="RHEA:16302"/>
    </physiologicalReaction>
</comment>
<dbReference type="InterPro" id="IPR027417">
    <property type="entry name" value="P-loop_NTPase"/>
</dbReference>
<organism evidence="14 15">
    <name type="scientific">Solanum tuberosum</name>
    <name type="common">Potato</name>
    <dbReference type="NCBI Taxonomy" id="4113"/>
    <lineage>
        <taxon>Eukaryota</taxon>
        <taxon>Viridiplantae</taxon>
        <taxon>Streptophyta</taxon>
        <taxon>Embryophyta</taxon>
        <taxon>Tracheophyta</taxon>
        <taxon>Spermatophyta</taxon>
        <taxon>Magnoliopsida</taxon>
        <taxon>eudicotyledons</taxon>
        <taxon>Gunneridae</taxon>
        <taxon>Pentapetalae</taxon>
        <taxon>asterids</taxon>
        <taxon>lamiids</taxon>
        <taxon>Solanales</taxon>
        <taxon>Solanaceae</taxon>
        <taxon>Solanoideae</taxon>
        <taxon>Solaneae</taxon>
        <taxon>Solanum</taxon>
    </lineage>
</organism>
<feature type="domain" description="Disease resistance protein Roq1-like winged-helix" evidence="12">
    <location>
        <begin position="292"/>
        <end position="360"/>
    </location>
</feature>
<dbReference type="Pfam" id="PF00931">
    <property type="entry name" value="NB-ARC"/>
    <property type="match status" value="1"/>
</dbReference>
<dbReference type="Pfam" id="PF23282">
    <property type="entry name" value="WHD_ROQ1"/>
    <property type="match status" value="1"/>
</dbReference>
<dbReference type="PANTHER" id="PTHR11017">
    <property type="entry name" value="LEUCINE-RICH REPEAT-CONTAINING PROTEIN"/>
    <property type="match status" value="1"/>
</dbReference>
<comment type="caution">
    <text evidence="14">The sequence shown here is derived from an EMBL/GenBank/DDBJ whole genome shotgun (WGS) entry which is preliminary data.</text>
</comment>
<dbReference type="InterPro" id="IPR044974">
    <property type="entry name" value="Disease_R_plants"/>
</dbReference>
<dbReference type="InterPro" id="IPR003591">
    <property type="entry name" value="Leu-rich_rpt_typical-subtyp"/>
</dbReference>
<dbReference type="InterPro" id="IPR042197">
    <property type="entry name" value="Apaf_helical"/>
</dbReference>
<evidence type="ECO:0000256" key="8">
    <source>
        <dbReference type="ARBA" id="ARBA00023136"/>
    </source>
</evidence>
<dbReference type="Pfam" id="PF20160">
    <property type="entry name" value="C-JID"/>
    <property type="match status" value="1"/>
</dbReference>
<evidence type="ECO:0000259" key="11">
    <source>
        <dbReference type="Pfam" id="PF20160"/>
    </source>
</evidence>
<comment type="subcellular location">
    <subcellularLocation>
        <location evidence="1">Membrane</location>
        <topology evidence="1">Peripheral membrane protein</topology>
    </subcellularLocation>
</comment>
<keyword evidence="6" id="KW-0520">NAD</keyword>
<keyword evidence="7" id="KW-0175">Coiled coil</keyword>
<keyword evidence="3" id="KW-0433">Leucine-rich repeat</keyword>
<feature type="domain" description="C-JID" evidence="11">
    <location>
        <begin position="930"/>
        <end position="1074"/>
    </location>
</feature>
<dbReference type="EMBL" id="JAIVGD010000019">
    <property type="protein sequence ID" value="KAH0750923.1"/>
    <property type="molecule type" value="Genomic_DNA"/>
</dbReference>
<accession>A0ABQ7UPW0</accession>
<proteinExistence type="predicted"/>
<evidence type="ECO:0000256" key="9">
    <source>
        <dbReference type="ARBA" id="ARBA00047304"/>
    </source>
</evidence>
<dbReference type="SUPFAM" id="SSF52058">
    <property type="entry name" value="L domain-like"/>
    <property type="match status" value="1"/>
</dbReference>
<keyword evidence="4" id="KW-0677">Repeat</keyword>
<evidence type="ECO:0000256" key="6">
    <source>
        <dbReference type="ARBA" id="ARBA00023027"/>
    </source>
</evidence>
<dbReference type="SUPFAM" id="SSF52540">
    <property type="entry name" value="P-loop containing nucleoside triphosphate hydrolases"/>
    <property type="match status" value="1"/>
</dbReference>
<dbReference type="InterPro" id="IPR001611">
    <property type="entry name" value="Leu-rich_rpt"/>
</dbReference>
<dbReference type="PRINTS" id="PR00364">
    <property type="entry name" value="DISEASERSIST"/>
</dbReference>
<dbReference type="InterPro" id="IPR036390">
    <property type="entry name" value="WH_DNA-bd_sf"/>
</dbReference>
<gene>
    <name evidence="14" type="ORF">KY290_030155</name>
</gene>
<dbReference type="Gene3D" id="1.10.8.430">
    <property type="entry name" value="Helical domain of apoptotic protease-activating factors"/>
    <property type="match status" value="1"/>
</dbReference>
<dbReference type="SMART" id="SM00369">
    <property type="entry name" value="LRR_TYP"/>
    <property type="match status" value="3"/>
</dbReference>
<evidence type="ECO:0000259" key="13">
    <source>
        <dbReference type="Pfam" id="PF23286"/>
    </source>
</evidence>
<evidence type="ECO:0000256" key="2">
    <source>
        <dbReference type="ARBA" id="ARBA00011982"/>
    </source>
</evidence>
<evidence type="ECO:0000313" key="14">
    <source>
        <dbReference type="EMBL" id="KAH0750923.1"/>
    </source>
</evidence>
<dbReference type="InterPro" id="IPR002182">
    <property type="entry name" value="NB-ARC"/>
</dbReference>
<evidence type="ECO:0000313" key="15">
    <source>
        <dbReference type="Proteomes" id="UP000826656"/>
    </source>
</evidence>
<dbReference type="InterPro" id="IPR032675">
    <property type="entry name" value="LRR_dom_sf"/>
</dbReference>
<dbReference type="InterPro" id="IPR045344">
    <property type="entry name" value="C-JID"/>
</dbReference>
<dbReference type="Gene3D" id="3.40.50.300">
    <property type="entry name" value="P-loop containing nucleotide triphosphate hydrolases"/>
    <property type="match status" value="1"/>
</dbReference>
<evidence type="ECO:0000256" key="4">
    <source>
        <dbReference type="ARBA" id="ARBA00022737"/>
    </source>
</evidence>
<evidence type="ECO:0000259" key="10">
    <source>
        <dbReference type="Pfam" id="PF00931"/>
    </source>
</evidence>